<dbReference type="AlphaFoldDB" id="N8WI01"/>
<gene>
    <name evidence="1" type="ORF">F965_03234</name>
</gene>
<dbReference type="HOGENOM" id="CLU_053856_1_1_6"/>
<organism evidence="1 2">
    <name type="scientific">Acinetobacter schindleri NIPH 900</name>
    <dbReference type="NCBI Taxonomy" id="1217675"/>
    <lineage>
        <taxon>Bacteria</taxon>
        <taxon>Pseudomonadati</taxon>
        <taxon>Pseudomonadota</taxon>
        <taxon>Gammaproteobacteria</taxon>
        <taxon>Moraxellales</taxon>
        <taxon>Moraxellaceae</taxon>
        <taxon>Acinetobacter</taxon>
    </lineage>
</organism>
<evidence type="ECO:0000313" key="2">
    <source>
        <dbReference type="Proteomes" id="UP000018438"/>
    </source>
</evidence>
<comment type="caution">
    <text evidence="1">The sequence shown here is derived from an EMBL/GenBank/DDBJ whole genome shotgun (WGS) entry which is preliminary data.</text>
</comment>
<dbReference type="PATRIC" id="fig|1217675.3.peg.3134"/>
<sequence length="305" mass="36552">MNEAQTLLAIENLMKKVMKKSYHWQDLDSELDFYNQNIKLFFEPHKQYSPLIQAYFDLQSKRVNGVGDELFYRRPVFQRFQANLRECHEEFIDEFCENNKKNKKSLFKYFDGLAEKHCKLLLVRVDLSYLPGHDPSIERFTQDIKRMIKRVQDKDTIFKDQVGYAYRLEQGGESSGYHCHLLVIYNGSVRWSHGYLAMRIGELWKEKITGGDGKFFSCHQTDYKQDLQHKGQWGLGLFERRDLIKRSKVEKMLNYLADPTKDDQYIRCPLLGMRQFRKGQLKKDQRKRKNRRSQKIIDIHHLHEQ</sequence>
<dbReference type="Proteomes" id="UP000018438">
    <property type="component" value="Unassembled WGS sequence"/>
</dbReference>
<evidence type="ECO:0000313" key="1">
    <source>
        <dbReference type="EMBL" id="ENV11742.1"/>
    </source>
</evidence>
<reference evidence="1 2" key="1">
    <citation type="submission" date="2013-02" db="EMBL/GenBank/DDBJ databases">
        <title>The Genome Sequence of Acinetobacter schindleri NIPH 900.</title>
        <authorList>
            <consortium name="The Broad Institute Genome Sequencing Platform"/>
            <consortium name="The Broad Institute Genome Sequencing Center for Infectious Disease"/>
            <person name="Cerqueira G."/>
            <person name="Feldgarden M."/>
            <person name="Courvalin P."/>
            <person name="Perichon B."/>
            <person name="Grillot-Courvalin C."/>
            <person name="Clermont D."/>
            <person name="Rocha E."/>
            <person name="Yoon E.-J."/>
            <person name="Nemec A."/>
            <person name="Walker B."/>
            <person name="Young S.K."/>
            <person name="Zeng Q."/>
            <person name="Gargeya S."/>
            <person name="Fitzgerald M."/>
            <person name="Haas B."/>
            <person name="Abouelleil A."/>
            <person name="Alvarado L."/>
            <person name="Arachchi H.M."/>
            <person name="Berlin A.M."/>
            <person name="Chapman S.B."/>
            <person name="Dewar J."/>
            <person name="Goldberg J."/>
            <person name="Griggs A."/>
            <person name="Gujja S."/>
            <person name="Hansen M."/>
            <person name="Howarth C."/>
            <person name="Imamovic A."/>
            <person name="Larimer J."/>
            <person name="McCowan C."/>
            <person name="Murphy C."/>
            <person name="Neiman D."/>
            <person name="Pearson M."/>
            <person name="Priest M."/>
            <person name="Roberts A."/>
            <person name="Saif S."/>
            <person name="Shea T."/>
            <person name="Sisk P."/>
            <person name="Sykes S."/>
            <person name="Wortman J."/>
            <person name="Nusbaum C."/>
            <person name="Birren B."/>
        </authorList>
    </citation>
    <scope>NUCLEOTIDE SEQUENCE [LARGE SCALE GENOMIC DNA]</scope>
    <source>
        <strain evidence="1 2">NIPH 900</strain>
    </source>
</reference>
<evidence type="ECO:0008006" key="3">
    <source>
        <dbReference type="Google" id="ProtNLM"/>
    </source>
</evidence>
<keyword evidence="2" id="KW-1185">Reference proteome</keyword>
<protein>
    <recommendedName>
        <fullName evidence="3">Inovirus Gp2 family protein</fullName>
    </recommendedName>
</protein>
<dbReference type="RefSeq" id="WP_004811091.1">
    <property type="nucleotide sequence ID" value="NZ_KB849445.1"/>
</dbReference>
<name>N8WI01_9GAMM</name>
<proteinExistence type="predicted"/>
<accession>N8WI01</accession>
<dbReference type="EMBL" id="APPI01000025">
    <property type="protein sequence ID" value="ENV11742.1"/>
    <property type="molecule type" value="Genomic_DNA"/>
</dbReference>